<sequence length="73" mass="7678">MSGWRTLLFNGGLGLAALIGQVLDQMSVIDWTAVLPPDWVPVVLFAVGVANVALRHVTTGPAGWRRPAADPAS</sequence>
<protein>
    <submittedName>
        <fullName evidence="2">Uncharacterized protein</fullName>
    </submittedName>
</protein>
<reference evidence="3" key="1">
    <citation type="submission" date="2020-01" db="EMBL/GenBank/DDBJ databases">
        <authorList>
            <person name="Fang Y."/>
            <person name="Sun R."/>
            <person name="Nie L."/>
            <person name="He J."/>
            <person name="Hao L."/>
            <person name="Wang L."/>
            <person name="Su S."/>
            <person name="Lv E."/>
            <person name="Zhang Z."/>
            <person name="Xie R."/>
            <person name="Liu H."/>
        </authorList>
    </citation>
    <scope>NUCLEOTIDE SEQUENCE [LARGE SCALE GENOMIC DNA]</scope>
    <source>
        <strain evidence="3">XCT-53</strain>
    </source>
</reference>
<evidence type="ECO:0000313" key="3">
    <source>
        <dbReference type="Proteomes" id="UP000586722"/>
    </source>
</evidence>
<feature type="transmembrane region" description="Helical" evidence="1">
    <location>
        <begin position="7"/>
        <end position="27"/>
    </location>
</feature>
<keyword evidence="3" id="KW-1185">Reference proteome</keyword>
<accession>A0A7X5F2B1</accession>
<keyword evidence="1" id="KW-0812">Transmembrane</keyword>
<dbReference type="AlphaFoldDB" id="A0A7X5F2B1"/>
<organism evidence="2 3">
    <name type="scientific">Pannonibacter tanglangensis</name>
    <dbReference type="NCBI Taxonomy" id="2750084"/>
    <lineage>
        <taxon>Bacteria</taxon>
        <taxon>Pseudomonadati</taxon>
        <taxon>Pseudomonadota</taxon>
        <taxon>Alphaproteobacteria</taxon>
        <taxon>Hyphomicrobiales</taxon>
        <taxon>Stappiaceae</taxon>
        <taxon>Pannonibacter</taxon>
    </lineage>
</organism>
<keyword evidence="1" id="KW-1133">Transmembrane helix</keyword>
<feature type="transmembrane region" description="Helical" evidence="1">
    <location>
        <begin position="39"/>
        <end position="57"/>
    </location>
</feature>
<evidence type="ECO:0000256" key="1">
    <source>
        <dbReference type="SAM" id="Phobius"/>
    </source>
</evidence>
<dbReference type="Proteomes" id="UP000586722">
    <property type="component" value="Unassembled WGS sequence"/>
</dbReference>
<name>A0A7X5F2B1_9HYPH</name>
<dbReference type="EMBL" id="JAABLQ010000001">
    <property type="protein sequence ID" value="NBN78456.1"/>
    <property type="molecule type" value="Genomic_DNA"/>
</dbReference>
<keyword evidence="1" id="KW-0472">Membrane</keyword>
<proteinExistence type="predicted"/>
<gene>
    <name evidence="2" type="ORF">GWI72_09270</name>
</gene>
<comment type="caution">
    <text evidence="2">The sequence shown here is derived from an EMBL/GenBank/DDBJ whole genome shotgun (WGS) entry which is preliminary data.</text>
</comment>
<dbReference type="RefSeq" id="WP_161708454.1">
    <property type="nucleotide sequence ID" value="NZ_JAABLQ010000001.1"/>
</dbReference>
<evidence type="ECO:0000313" key="2">
    <source>
        <dbReference type="EMBL" id="NBN78456.1"/>
    </source>
</evidence>